<proteinExistence type="predicted"/>
<keyword evidence="2" id="KW-1185">Reference proteome</keyword>
<dbReference type="EMBL" id="JAVFWL010000001">
    <property type="protein sequence ID" value="KAK6730887.1"/>
    <property type="molecule type" value="Genomic_DNA"/>
</dbReference>
<dbReference type="Proteomes" id="UP001303046">
    <property type="component" value="Unassembled WGS sequence"/>
</dbReference>
<sequence length="134" mass="14881">MAETLAVGEGVRRPRRRIIADVMPTMECDSESDAARSLMPCQATGMLRNREENRLNMGQCGAGGGGGAGFRHINESVLNELEEIPFLADGRRTPSAATKEKEGNAKKEWVWKETNVRLVKVSFELFVTESINWI</sequence>
<evidence type="ECO:0000313" key="2">
    <source>
        <dbReference type="Proteomes" id="UP001303046"/>
    </source>
</evidence>
<accession>A0ABR1BZR4</accession>
<name>A0ABR1BZR4_NECAM</name>
<protein>
    <submittedName>
        <fullName evidence="1">Uncharacterized protein</fullName>
    </submittedName>
</protein>
<reference evidence="1 2" key="1">
    <citation type="submission" date="2023-08" db="EMBL/GenBank/DDBJ databases">
        <title>A Necator americanus chromosomal reference genome.</title>
        <authorList>
            <person name="Ilik V."/>
            <person name="Petrzelkova K.J."/>
            <person name="Pardy F."/>
            <person name="Fuh T."/>
            <person name="Niatou-Singa F.S."/>
            <person name="Gouil Q."/>
            <person name="Baker L."/>
            <person name="Ritchie M.E."/>
            <person name="Jex A.R."/>
            <person name="Gazzola D."/>
            <person name="Li H."/>
            <person name="Toshio Fujiwara R."/>
            <person name="Zhan B."/>
            <person name="Aroian R.V."/>
            <person name="Pafco B."/>
            <person name="Schwarz E.M."/>
        </authorList>
    </citation>
    <scope>NUCLEOTIDE SEQUENCE [LARGE SCALE GENOMIC DNA]</scope>
    <source>
        <strain evidence="1 2">Aroian</strain>
        <tissue evidence="1">Whole animal</tissue>
    </source>
</reference>
<comment type="caution">
    <text evidence="1">The sequence shown here is derived from an EMBL/GenBank/DDBJ whole genome shotgun (WGS) entry which is preliminary data.</text>
</comment>
<evidence type="ECO:0000313" key="1">
    <source>
        <dbReference type="EMBL" id="KAK6730887.1"/>
    </source>
</evidence>
<gene>
    <name evidence="1" type="primary">Necator_chrI.g3518</name>
    <name evidence="1" type="ORF">RB195_007389</name>
</gene>
<organism evidence="1 2">
    <name type="scientific">Necator americanus</name>
    <name type="common">Human hookworm</name>
    <dbReference type="NCBI Taxonomy" id="51031"/>
    <lineage>
        <taxon>Eukaryota</taxon>
        <taxon>Metazoa</taxon>
        <taxon>Ecdysozoa</taxon>
        <taxon>Nematoda</taxon>
        <taxon>Chromadorea</taxon>
        <taxon>Rhabditida</taxon>
        <taxon>Rhabditina</taxon>
        <taxon>Rhabditomorpha</taxon>
        <taxon>Strongyloidea</taxon>
        <taxon>Ancylostomatidae</taxon>
        <taxon>Bunostominae</taxon>
        <taxon>Necator</taxon>
    </lineage>
</organism>